<evidence type="ECO:0000256" key="7">
    <source>
        <dbReference type="ARBA" id="ARBA00022801"/>
    </source>
</evidence>
<dbReference type="PANTHER" id="PTHR46986">
    <property type="entry name" value="ENDORIBONUCLEASE YBEY, CHLOROPLASTIC"/>
    <property type="match status" value="1"/>
</dbReference>
<dbReference type="Proteomes" id="UP000252107">
    <property type="component" value="Unassembled WGS sequence"/>
</dbReference>
<keyword evidence="5 9" id="KW-0479">Metal-binding</keyword>
<evidence type="ECO:0000256" key="9">
    <source>
        <dbReference type="HAMAP-Rule" id="MF_00009"/>
    </source>
</evidence>
<comment type="cofactor">
    <cofactor evidence="9">
        <name>Zn(2+)</name>
        <dbReference type="ChEBI" id="CHEBI:29105"/>
    </cofactor>
    <text evidence="9">Binds 1 zinc ion.</text>
</comment>
<feature type="binding site" evidence="9">
    <location>
        <position position="136"/>
    </location>
    <ligand>
        <name>Zn(2+)</name>
        <dbReference type="ChEBI" id="CHEBI:29105"/>
        <note>catalytic</note>
    </ligand>
</feature>
<evidence type="ECO:0000256" key="4">
    <source>
        <dbReference type="ARBA" id="ARBA00022722"/>
    </source>
</evidence>
<evidence type="ECO:0000313" key="11">
    <source>
        <dbReference type="Proteomes" id="UP000252107"/>
    </source>
</evidence>
<evidence type="ECO:0000256" key="8">
    <source>
        <dbReference type="ARBA" id="ARBA00022833"/>
    </source>
</evidence>
<evidence type="ECO:0000256" key="5">
    <source>
        <dbReference type="ARBA" id="ARBA00022723"/>
    </source>
</evidence>
<comment type="similarity">
    <text evidence="1 9">Belongs to the endoribonuclease YbeY family.</text>
</comment>
<feature type="binding site" evidence="9">
    <location>
        <position position="140"/>
    </location>
    <ligand>
        <name>Zn(2+)</name>
        <dbReference type="ChEBI" id="CHEBI:29105"/>
        <note>catalytic</note>
    </ligand>
</feature>
<name>A0A367QAZ6_9NOSO</name>
<dbReference type="Gene3D" id="3.40.390.30">
    <property type="entry name" value="Metalloproteases ('zincins'), catalytic domain"/>
    <property type="match status" value="1"/>
</dbReference>
<feature type="binding site" evidence="9">
    <location>
        <position position="146"/>
    </location>
    <ligand>
        <name>Zn(2+)</name>
        <dbReference type="ChEBI" id="CHEBI:29105"/>
        <note>catalytic</note>
    </ligand>
</feature>
<accession>A0A367QAZ6</accession>
<dbReference type="NCBIfam" id="TIGR00043">
    <property type="entry name" value="rRNA maturation RNase YbeY"/>
    <property type="match status" value="1"/>
</dbReference>
<sequence length="174" mass="19907">MRVELDVQDFFYESSSSTTLNFGDTDDRVAPETWENWFHRWLEVLQPHLPPASSYEIGLRLTDDAEIQALNVQYRHQNKPTDVLAFAALEVDFPHPEMSADPLYLGDIVVSVNTAQRQAQQQGHSLLTELAWLATHGLLHLLGWDHPDEESLLQMLKQQVILLETTGIVIDIEY</sequence>
<keyword evidence="11" id="KW-1185">Reference proteome</keyword>
<dbReference type="PROSITE" id="PS01306">
    <property type="entry name" value="UPF0054"/>
    <property type="match status" value="1"/>
</dbReference>
<dbReference type="GO" id="GO:0008270">
    <property type="term" value="F:zinc ion binding"/>
    <property type="evidence" value="ECO:0007669"/>
    <property type="project" value="UniProtKB-UniRule"/>
</dbReference>
<dbReference type="GO" id="GO:0004222">
    <property type="term" value="F:metalloendopeptidase activity"/>
    <property type="evidence" value="ECO:0007669"/>
    <property type="project" value="InterPro"/>
</dbReference>
<dbReference type="GO" id="GO:0005737">
    <property type="term" value="C:cytoplasm"/>
    <property type="evidence" value="ECO:0007669"/>
    <property type="project" value="UniProtKB-SubCell"/>
</dbReference>
<dbReference type="HAMAP" id="MF_00009">
    <property type="entry name" value="Endoribonucl_YbeY"/>
    <property type="match status" value="1"/>
</dbReference>
<comment type="function">
    <text evidence="9">Single strand-specific metallo-endoribonuclease involved in late-stage 70S ribosome quality control and in maturation of the 3' terminus of the 16S rRNA.</text>
</comment>
<evidence type="ECO:0000256" key="3">
    <source>
        <dbReference type="ARBA" id="ARBA00022552"/>
    </source>
</evidence>
<dbReference type="Pfam" id="PF02130">
    <property type="entry name" value="YbeY"/>
    <property type="match status" value="1"/>
</dbReference>
<dbReference type="EC" id="3.1.-.-" evidence="9"/>
<dbReference type="AlphaFoldDB" id="A0A367QAZ6"/>
<keyword evidence="2 9" id="KW-0690">Ribosome biogenesis</keyword>
<evidence type="ECO:0000256" key="6">
    <source>
        <dbReference type="ARBA" id="ARBA00022759"/>
    </source>
</evidence>
<dbReference type="InterPro" id="IPR023091">
    <property type="entry name" value="MetalPrtase_cat_dom_sf_prd"/>
</dbReference>
<organism evidence="10 11">
    <name type="scientific">Nostoc minutum NIES-26</name>
    <dbReference type="NCBI Taxonomy" id="1844469"/>
    <lineage>
        <taxon>Bacteria</taxon>
        <taxon>Bacillati</taxon>
        <taxon>Cyanobacteriota</taxon>
        <taxon>Cyanophyceae</taxon>
        <taxon>Nostocales</taxon>
        <taxon>Nostocaceae</taxon>
        <taxon>Nostoc</taxon>
    </lineage>
</organism>
<evidence type="ECO:0000256" key="1">
    <source>
        <dbReference type="ARBA" id="ARBA00010875"/>
    </source>
</evidence>
<keyword evidence="8 9" id="KW-0862">Zinc</keyword>
<dbReference type="GO" id="GO:0006364">
    <property type="term" value="P:rRNA processing"/>
    <property type="evidence" value="ECO:0007669"/>
    <property type="project" value="UniProtKB-UniRule"/>
</dbReference>
<comment type="subcellular location">
    <subcellularLocation>
        <location evidence="9">Cytoplasm</location>
    </subcellularLocation>
</comment>
<comment type="caution">
    <text evidence="10">The sequence shown here is derived from an EMBL/GenBank/DDBJ whole genome shotgun (WGS) entry which is preliminary data.</text>
</comment>
<reference evidence="10" key="1">
    <citation type="submission" date="2016-04" db="EMBL/GenBank/DDBJ databases">
        <authorList>
            <person name="Tabuchi Yagui T.R."/>
        </authorList>
    </citation>
    <scope>NUCLEOTIDE SEQUENCE [LARGE SCALE GENOMIC DNA]</scope>
    <source>
        <strain evidence="10">NIES-26</strain>
    </source>
</reference>
<evidence type="ECO:0000256" key="2">
    <source>
        <dbReference type="ARBA" id="ARBA00022517"/>
    </source>
</evidence>
<dbReference type="InterPro" id="IPR020549">
    <property type="entry name" value="YbeY_CS"/>
</dbReference>
<dbReference type="SUPFAM" id="SSF55486">
    <property type="entry name" value="Metalloproteases ('zincins'), catalytic domain"/>
    <property type="match status" value="1"/>
</dbReference>
<dbReference type="InterPro" id="IPR002036">
    <property type="entry name" value="YbeY"/>
</dbReference>
<proteinExistence type="inferred from homology"/>
<keyword evidence="3 9" id="KW-0698">rRNA processing</keyword>
<keyword evidence="6 9" id="KW-0255">Endonuclease</keyword>
<gene>
    <name evidence="9" type="primary">ybeY</name>
    <name evidence="10" type="ORF">A6770_30485</name>
</gene>
<keyword evidence="4 9" id="KW-0540">Nuclease</keyword>
<dbReference type="PANTHER" id="PTHR46986:SF1">
    <property type="entry name" value="ENDORIBONUCLEASE YBEY, CHLOROPLASTIC"/>
    <property type="match status" value="1"/>
</dbReference>
<dbReference type="EMBL" id="LXQD01000331">
    <property type="protein sequence ID" value="RCJ21347.1"/>
    <property type="molecule type" value="Genomic_DNA"/>
</dbReference>
<keyword evidence="7 9" id="KW-0378">Hydrolase</keyword>
<protein>
    <recommendedName>
        <fullName evidence="9">Endoribonuclease YbeY</fullName>
        <ecNumber evidence="9">3.1.-.-</ecNumber>
    </recommendedName>
</protein>
<evidence type="ECO:0000313" key="10">
    <source>
        <dbReference type="EMBL" id="RCJ21347.1"/>
    </source>
</evidence>
<dbReference type="GO" id="GO:0004521">
    <property type="term" value="F:RNA endonuclease activity"/>
    <property type="evidence" value="ECO:0007669"/>
    <property type="project" value="UniProtKB-UniRule"/>
</dbReference>
<keyword evidence="9" id="KW-0963">Cytoplasm</keyword>